<name>A0A150QVV1_SORCE</name>
<dbReference type="Proteomes" id="UP000075260">
    <property type="component" value="Unassembled WGS sequence"/>
</dbReference>
<gene>
    <name evidence="1" type="ORF">BE15_08130</name>
</gene>
<sequence>MTLERLLSAYGIGHLTRNELFARLVDLLSPDTLERIRIALQAEPGFQEAFEGWLAGVEAGAEVVSGGKVVSVSDGARAAVSLWRARATSESGRLASGSLPPELVAEVFEYIRAHPGQGLEGLMAASRSPGAAPPPLGDEFFEGMHSPEECIERPSSSWSVLVGVG</sequence>
<comment type="caution">
    <text evidence="1">The sequence shown here is derived from an EMBL/GenBank/DDBJ whole genome shotgun (WGS) entry which is preliminary data.</text>
</comment>
<evidence type="ECO:0000313" key="1">
    <source>
        <dbReference type="EMBL" id="KYF72091.1"/>
    </source>
</evidence>
<protein>
    <submittedName>
        <fullName evidence="1">Uncharacterized protein</fullName>
    </submittedName>
</protein>
<accession>A0A150QVV1</accession>
<dbReference type="EMBL" id="JEMA01000291">
    <property type="protein sequence ID" value="KYF72091.1"/>
    <property type="molecule type" value="Genomic_DNA"/>
</dbReference>
<organism evidence="1 2">
    <name type="scientific">Sorangium cellulosum</name>
    <name type="common">Polyangium cellulosum</name>
    <dbReference type="NCBI Taxonomy" id="56"/>
    <lineage>
        <taxon>Bacteria</taxon>
        <taxon>Pseudomonadati</taxon>
        <taxon>Myxococcota</taxon>
        <taxon>Polyangia</taxon>
        <taxon>Polyangiales</taxon>
        <taxon>Polyangiaceae</taxon>
        <taxon>Sorangium</taxon>
    </lineage>
</organism>
<dbReference type="RefSeq" id="WP_061606563.1">
    <property type="nucleotide sequence ID" value="NZ_JEMA01000291.1"/>
</dbReference>
<dbReference type="AlphaFoldDB" id="A0A150QVV1"/>
<evidence type="ECO:0000313" key="2">
    <source>
        <dbReference type="Proteomes" id="UP000075260"/>
    </source>
</evidence>
<proteinExistence type="predicted"/>
<reference evidence="1 2" key="1">
    <citation type="submission" date="2014-02" db="EMBL/GenBank/DDBJ databases">
        <title>The small core and large imbalanced accessory genome model reveals a collaborative survival strategy of Sorangium cellulosum strains in nature.</title>
        <authorList>
            <person name="Han K."/>
            <person name="Peng R."/>
            <person name="Blom J."/>
            <person name="Li Y.-Z."/>
        </authorList>
    </citation>
    <scope>NUCLEOTIDE SEQUENCE [LARGE SCALE GENOMIC DNA]</scope>
    <source>
        <strain evidence="1 2">So0008-312</strain>
    </source>
</reference>